<dbReference type="PANTHER" id="PTHR22550:SF5">
    <property type="entry name" value="LEUCINE ZIPPER PROTEIN 4"/>
    <property type="match status" value="1"/>
</dbReference>
<name>A0A645GZ91_9ZZZZ</name>
<evidence type="ECO:0000256" key="1">
    <source>
        <dbReference type="ARBA" id="ARBA00023136"/>
    </source>
</evidence>
<sequence>MALTTHHFQLVPTEFIFRLGISRAGVPIPTVVEVLLMTFFFRLLREAGIRLPAPTGQTMSIVGALILGEAAVGAGLASQATIVMVSIVAISTFLIPNLYRAIGIWNNLILILAAMCGLPGFYTGVFILLAHMASLRSCGYPHLYPIGTMEALRYKDIIFRGDLNKISNILFDGDDNK</sequence>
<keyword evidence="2" id="KW-1133">Transmembrane helix</keyword>
<comment type="caution">
    <text evidence="3">The sequence shown here is derived from an EMBL/GenBank/DDBJ whole genome shotgun (WGS) entry which is preliminary data.</text>
</comment>
<dbReference type="AlphaFoldDB" id="A0A645GZ91"/>
<dbReference type="InterPro" id="IPR050768">
    <property type="entry name" value="UPF0353/GerABKA_families"/>
</dbReference>
<dbReference type="PANTHER" id="PTHR22550">
    <property type="entry name" value="SPORE GERMINATION PROTEIN"/>
    <property type="match status" value="1"/>
</dbReference>
<evidence type="ECO:0000256" key="2">
    <source>
        <dbReference type="SAM" id="Phobius"/>
    </source>
</evidence>
<keyword evidence="2" id="KW-0812">Transmembrane</keyword>
<protein>
    <submittedName>
        <fullName evidence="3">Spore germination protein XA</fullName>
    </submittedName>
</protein>
<dbReference type="EMBL" id="VSSQ01083856">
    <property type="protein sequence ID" value="MPN32058.1"/>
    <property type="molecule type" value="Genomic_DNA"/>
</dbReference>
<proteinExistence type="predicted"/>
<accession>A0A645GZ91</accession>
<feature type="transmembrane region" description="Helical" evidence="2">
    <location>
        <begin position="107"/>
        <end position="130"/>
    </location>
</feature>
<dbReference type="GO" id="GO:0016020">
    <property type="term" value="C:membrane"/>
    <property type="evidence" value="ECO:0007669"/>
    <property type="project" value="InterPro"/>
</dbReference>
<dbReference type="GO" id="GO:0009847">
    <property type="term" value="P:spore germination"/>
    <property type="evidence" value="ECO:0007669"/>
    <property type="project" value="InterPro"/>
</dbReference>
<dbReference type="InterPro" id="IPR004995">
    <property type="entry name" value="Spore_Ger"/>
</dbReference>
<feature type="transmembrane region" description="Helical" evidence="2">
    <location>
        <begin position="62"/>
        <end position="95"/>
    </location>
</feature>
<organism evidence="3">
    <name type="scientific">bioreactor metagenome</name>
    <dbReference type="NCBI Taxonomy" id="1076179"/>
    <lineage>
        <taxon>unclassified sequences</taxon>
        <taxon>metagenomes</taxon>
        <taxon>ecological metagenomes</taxon>
    </lineage>
</organism>
<reference evidence="3" key="1">
    <citation type="submission" date="2019-08" db="EMBL/GenBank/DDBJ databases">
        <authorList>
            <person name="Kucharzyk K."/>
            <person name="Murdoch R.W."/>
            <person name="Higgins S."/>
            <person name="Loffler F."/>
        </authorList>
    </citation>
    <scope>NUCLEOTIDE SEQUENCE</scope>
</reference>
<feature type="transmembrane region" description="Helical" evidence="2">
    <location>
        <begin position="20"/>
        <end position="41"/>
    </location>
</feature>
<evidence type="ECO:0000313" key="3">
    <source>
        <dbReference type="EMBL" id="MPN32058.1"/>
    </source>
</evidence>
<gene>
    <name evidence="3" type="primary">gerXA_2</name>
    <name evidence="3" type="ORF">SDC9_179534</name>
</gene>
<keyword evidence="1 2" id="KW-0472">Membrane</keyword>
<dbReference type="Pfam" id="PF03323">
    <property type="entry name" value="GerA"/>
    <property type="match status" value="1"/>
</dbReference>